<gene>
    <name evidence="1" type="ORF">Sepoy_020</name>
</gene>
<keyword evidence="2" id="KW-1185">Reference proteome</keyword>
<protein>
    <submittedName>
        <fullName evidence="1">Uncharacterized protein</fullName>
    </submittedName>
</protein>
<dbReference type="EMBL" id="MK728825">
    <property type="protein sequence ID" value="QCQ65514.1"/>
    <property type="molecule type" value="Genomic_DNA"/>
</dbReference>
<name>A0A4P8NFV9_9CAUD</name>
<evidence type="ECO:0000313" key="2">
    <source>
        <dbReference type="Proteomes" id="UP000301871"/>
    </source>
</evidence>
<evidence type="ECO:0000313" key="1">
    <source>
        <dbReference type="EMBL" id="QCQ65514.1"/>
    </source>
</evidence>
<sequence length="38" mass="4420">MPCAFVQNRHFAPRITCWRVCANPTIFGSVQIRPEIFL</sequence>
<reference evidence="2" key="2">
    <citation type="submission" date="2019-03" db="EMBL/GenBank/DDBJ databases">
        <title>Complete Genome Sequence of Salmonella Heidelberg Siphophage Sepoy.</title>
        <authorList>
            <person name="Maruffo A.M."/>
            <person name="Zeng C."/>
            <person name="O'Leary C."/>
            <person name="Lessor L."/>
            <person name="Gill J."/>
            <person name="Liu M."/>
        </authorList>
    </citation>
    <scope>NUCLEOTIDE SEQUENCE [LARGE SCALE GENOMIC DNA]</scope>
</reference>
<accession>A0A4P8NFV9</accession>
<reference evidence="1 2" key="1">
    <citation type="journal article" date="2019" name="Microbiol. Resour. Announc.">
        <title>Complete Genome Sequence of Salmonella enterica Serovar Heidelberg Siphophage Sepoy.</title>
        <authorList>
            <person name="Marrufo A.M."/>
            <person name="Zeng C."/>
            <person name="O'Leary C."/>
            <person name="Lessor L."/>
            <person name="Kongari R."/>
            <person name="Gill J."/>
            <person name="Liu M."/>
        </authorList>
    </citation>
    <scope>NUCLEOTIDE SEQUENCE [LARGE SCALE GENOMIC DNA]</scope>
</reference>
<dbReference type="Proteomes" id="UP000301871">
    <property type="component" value="Segment"/>
</dbReference>
<proteinExistence type="predicted"/>
<organism evidence="1 2">
    <name type="scientific">Salmonella phage Sepoy</name>
    <dbReference type="NCBI Taxonomy" id="2565517"/>
    <lineage>
        <taxon>Viruses</taxon>
        <taxon>Duplodnaviria</taxon>
        <taxon>Heunggongvirae</taxon>
        <taxon>Uroviricota</taxon>
        <taxon>Caudoviricetes</taxon>
        <taxon>Demerecviridae</taxon>
        <taxon>Markadamsvirinae</taxon>
        <taxon>Epseptimavirus</taxon>
        <taxon>Epseptimavirus Sds2</taxon>
        <taxon>Epseptimavirus sepoy</taxon>
    </lineage>
</organism>